<comment type="caution">
    <text evidence="2">The sequence shown here is derived from an EMBL/GenBank/DDBJ whole genome shotgun (WGS) entry which is preliminary data.</text>
</comment>
<reference evidence="2 3" key="2">
    <citation type="submission" date="2019-01" db="EMBL/GenBank/DDBJ databases">
        <title>The decoding of complex shrimp genome reveals the adaptation for benthos swimmer, frequently molting mechanism and breeding impact on genome.</title>
        <authorList>
            <person name="Sun Y."/>
            <person name="Gao Y."/>
            <person name="Yu Y."/>
        </authorList>
    </citation>
    <scope>NUCLEOTIDE SEQUENCE [LARGE SCALE GENOMIC DNA]</scope>
    <source>
        <tissue evidence="2">Muscle</tissue>
    </source>
</reference>
<organism evidence="2 3">
    <name type="scientific">Penaeus vannamei</name>
    <name type="common">Whiteleg shrimp</name>
    <name type="synonym">Litopenaeus vannamei</name>
    <dbReference type="NCBI Taxonomy" id="6689"/>
    <lineage>
        <taxon>Eukaryota</taxon>
        <taxon>Metazoa</taxon>
        <taxon>Ecdysozoa</taxon>
        <taxon>Arthropoda</taxon>
        <taxon>Crustacea</taxon>
        <taxon>Multicrustacea</taxon>
        <taxon>Malacostraca</taxon>
        <taxon>Eumalacostraca</taxon>
        <taxon>Eucarida</taxon>
        <taxon>Decapoda</taxon>
        <taxon>Dendrobranchiata</taxon>
        <taxon>Penaeoidea</taxon>
        <taxon>Penaeidae</taxon>
        <taxon>Penaeus</taxon>
    </lineage>
</organism>
<sequence>MKMEPASPARVNIAVGPERRNLQPPCSGSGNRQRPIKAISQLFEDYFPNPQLRDVYPTLQGTPRAGLWPQGLPSRHPLSSVDPGPAVRPPCCTTSASPASPWEEAPQWCPRQVLHPLDPRVAAPSAGPPGPRPAVLARPAAPSSGSSAGSSFCGPPGLDRQLLRSSGPRPAAPQSFCGPSGPRPAVLRVLSSFCGSSGSSTGSSSCGSSGSSTSRFFRSSNGSSCSTSSGASSCTYSYCSALDSPVPTRSLGGHSTVAGRSGGQLPPTSSTRQSVASFGVWVVSRLGGQLPPTSSTRQLVASFGVWVAGRLGGQLGPTSSTRQPVASFGVWVAGRSGGQFPPTSSTRQPVASLRSSAVGFFGVWVRDGCSFLERARFFRRPLPGRLLYFSPPCRQASRCDGSFGRRIESTGDGTVGS</sequence>
<evidence type="ECO:0000313" key="3">
    <source>
        <dbReference type="Proteomes" id="UP000283509"/>
    </source>
</evidence>
<evidence type="ECO:0000313" key="2">
    <source>
        <dbReference type="EMBL" id="ROT65237.1"/>
    </source>
</evidence>
<proteinExistence type="predicted"/>
<feature type="compositionally biased region" description="Low complexity" evidence="1">
    <location>
        <begin position="133"/>
        <end position="157"/>
    </location>
</feature>
<protein>
    <submittedName>
        <fullName evidence="2">Uncharacterized protein</fullName>
    </submittedName>
</protein>
<reference evidence="2 3" key="1">
    <citation type="submission" date="2018-04" db="EMBL/GenBank/DDBJ databases">
        <authorList>
            <person name="Zhang X."/>
            <person name="Yuan J."/>
            <person name="Li F."/>
            <person name="Xiang J."/>
        </authorList>
    </citation>
    <scope>NUCLEOTIDE SEQUENCE [LARGE SCALE GENOMIC DNA]</scope>
    <source>
        <tissue evidence="2">Muscle</tissue>
    </source>
</reference>
<feature type="region of interest" description="Disordered" evidence="1">
    <location>
        <begin position="250"/>
        <end position="271"/>
    </location>
</feature>
<dbReference type="EMBL" id="QCYY01003115">
    <property type="protein sequence ID" value="ROT65237.1"/>
    <property type="molecule type" value="Genomic_DNA"/>
</dbReference>
<feature type="non-terminal residue" evidence="2">
    <location>
        <position position="417"/>
    </location>
</feature>
<evidence type="ECO:0000256" key="1">
    <source>
        <dbReference type="SAM" id="MobiDB-lite"/>
    </source>
</evidence>
<feature type="region of interest" description="Disordered" evidence="1">
    <location>
        <begin position="66"/>
        <end position="104"/>
    </location>
</feature>
<feature type="region of interest" description="Disordered" evidence="1">
    <location>
        <begin position="1"/>
        <end position="33"/>
    </location>
</feature>
<feature type="region of interest" description="Disordered" evidence="1">
    <location>
        <begin position="120"/>
        <end position="179"/>
    </location>
</feature>
<dbReference type="Proteomes" id="UP000283509">
    <property type="component" value="Unassembled WGS sequence"/>
</dbReference>
<accession>A0A3R7NS17</accession>
<keyword evidence="3" id="KW-1185">Reference proteome</keyword>
<dbReference type="AlphaFoldDB" id="A0A3R7NS17"/>
<name>A0A3R7NS17_PENVA</name>
<gene>
    <name evidence="2" type="ORF">C7M84_016805</name>
</gene>